<dbReference type="InterPro" id="IPR036396">
    <property type="entry name" value="Cyt_P450_sf"/>
</dbReference>
<evidence type="ECO:0000256" key="1">
    <source>
        <dbReference type="ARBA" id="ARBA00001971"/>
    </source>
</evidence>
<dbReference type="InterPro" id="IPR017972">
    <property type="entry name" value="Cyt_P450_CS"/>
</dbReference>
<dbReference type="Gene3D" id="1.10.630.10">
    <property type="entry name" value="Cytochrome P450"/>
    <property type="match status" value="1"/>
</dbReference>
<evidence type="ECO:0000256" key="3">
    <source>
        <dbReference type="ARBA" id="ARBA00022723"/>
    </source>
</evidence>
<organism evidence="7 8">
    <name type="scientific">Blyttiomyces helicus</name>
    <dbReference type="NCBI Taxonomy" id="388810"/>
    <lineage>
        <taxon>Eukaryota</taxon>
        <taxon>Fungi</taxon>
        <taxon>Fungi incertae sedis</taxon>
        <taxon>Chytridiomycota</taxon>
        <taxon>Chytridiomycota incertae sedis</taxon>
        <taxon>Chytridiomycetes</taxon>
        <taxon>Chytridiomycetes incertae sedis</taxon>
        <taxon>Blyttiomyces</taxon>
    </lineage>
</organism>
<gene>
    <name evidence="7" type="ORF">BDK51DRAFT_22103</name>
</gene>
<keyword evidence="8" id="KW-1185">Reference proteome</keyword>
<feature type="binding site" description="axial binding residue" evidence="5">
    <location>
        <position position="144"/>
    </location>
    <ligand>
        <name>heme</name>
        <dbReference type="ChEBI" id="CHEBI:30413"/>
    </ligand>
    <ligandPart>
        <name>Fe</name>
        <dbReference type="ChEBI" id="CHEBI:18248"/>
    </ligandPart>
</feature>
<protein>
    <submittedName>
        <fullName evidence="7">Cytochrome P450</fullName>
    </submittedName>
</protein>
<dbReference type="GO" id="GO:0020037">
    <property type="term" value="F:heme binding"/>
    <property type="evidence" value="ECO:0007669"/>
    <property type="project" value="InterPro"/>
</dbReference>
<keyword evidence="6" id="KW-0503">Monooxygenase</keyword>
<dbReference type="PANTHER" id="PTHR24305:SF166">
    <property type="entry name" value="CYTOCHROME P450 12A4, MITOCHONDRIAL-RELATED"/>
    <property type="match status" value="1"/>
</dbReference>
<name>A0A4P9W4B5_9FUNG</name>
<keyword evidence="6" id="KW-0560">Oxidoreductase</keyword>
<dbReference type="PRINTS" id="PR00463">
    <property type="entry name" value="EP450I"/>
</dbReference>
<evidence type="ECO:0000256" key="2">
    <source>
        <dbReference type="ARBA" id="ARBA00010617"/>
    </source>
</evidence>
<dbReference type="InterPro" id="IPR001128">
    <property type="entry name" value="Cyt_P450"/>
</dbReference>
<dbReference type="PANTHER" id="PTHR24305">
    <property type="entry name" value="CYTOCHROME P450"/>
    <property type="match status" value="1"/>
</dbReference>
<dbReference type="PRINTS" id="PR00385">
    <property type="entry name" value="P450"/>
</dbReference>
<dbReference type="EMBL" id="KZ998454">
    <property type="protein sequence ID" value="RKO86123.1"/>
    <property type="molecule type" value="Genomic_DNA"/>
</dbReference>
<evidence type="ECO:0000313" key="8">
    <source>
        <dbReference type="Proteomes" id="UP000269721"/>
    </source>
</evidence>
<keyword evidence="3 5" id="KW-0479">Metal-binding</keyword>
<keyword evidence="4 5" id="KW-0408">Iron</keyword>
<dbReference type="InterPro" id="IPR050121">
    <property type="entry name" value="Cytochrome_P450_monoxygenase"/>
</dbReference>
<comment type="similarity">
    <text evidence="2 6">Belongs to the cytochrome P450 family.</text>
</comment>
<comment type="cofactor">
    <cofactor evidence="1 5">
        <name>heme</name>
        <dbReference type="ChEBI" id="CHEBI:30413"/>
    </cofactor>
</comment>
<evidence type="ECO:0000313" key="7">
    <source>
        <dbReference type="EMBL" id="RKO86123.1"/>
    </source>
</evidence>
<dbReference type="GO" id="GO:0004497">
    <property type="term" value="F:monooxygenase activity"/>
    <property type="evidence" value="ECO:0007669"/>
    <property type="project" value="UniProtKB-KW"/>
</dbReference>
<dbReference type="PROSITE" id="PS00086">
    <property type="entry name" value="CYTOCHROME_P450"/>
    <property type="match status" value="1"/>
</dbReference>
<dbReference type="OrthoDB" id="1470350at2759"/>
<reference evidence="8" key="1">
    <citation type="journal article" date="2018" name="Nat. Microbiol.">
        <title>Leveraging single-cell genomics to expand the fungal tree of life.</title>
        <authorList>
            <person name="Ahrendt S.R."/>
            <person name="Quandt C.A."/>
            <person name="Ciobanu D."/>
            <person name="Clum A."/>
            <person name="Salamov A."/>
            <person name="Andreopoulos B."/>
            <person name="Cheng J.F."/>
            <person name="Woyke T."/>
            <person name="Pelin A."/>
            <person name="Henrissat B."/>
            <person name="Reynolds N.K."/>
            <person name="Benny G.L."/>
            <person name="Smith M.E."/>
            <person name="James T.Y."/>
            <person name="Grigoriev I.V."/>
        </authorList>
    </citation>
    <scope>NUCLEOTIDE SEQUENCE [LARGE SCALE GENOMIC DNA]</scope>
</reference>
<dbReference type="SUPFAM" id="SSF48264">
    <property type="entry name" value="Cytochrome P450"/>
    <property type="match status" value="1"/>
</dbReference>
<dbReference type="GO" id="GO:0016705">
    <property type="term" value="F:oxidoreductase activity, acting on paired donors, with incorporation or reduction of molecular oxygen"/>
    <property type="evidence" value="ECO:0007669"/>
    <property type="project" value="InterPro"/>
</dbReference>
<dbReference type="Pfam" id="PF00067">
    <property type="entry name" value="p450"/>
    <property type="match status" value="1"/>
</dbReference>
<dbReference type="InterPro" id="IPR002401">
    <property type="entry name" value="Cyt_P450_E_grp-I"/>
</dbReference>
<evidence type="ECO:0000256" key="6">
    <source>
        <dbReference type="RuleBase" id="RU000461"/>
    </source>
</evidence>
<sequence>MISSALLAGYHTTALTIMWTMHALTRHPSAYETVREEIDSRLEGRPPTLADLDALPYLKKAINETFRLYTLAPFMSRELPTATHFPAPLSATLPKGTTVLIPASTLHTAASQWRGTDPDTFDMNREPPSDPLAFAPFGYGARACPAERFARAEVGLVVVRLLQRFEWTADDVGVVERVERFVVMAKGDIKVRVMPRAA</sequence>
<accession>A0A4P9W4B5</accession>
<evidence type="ECO:0000256" key="5">
    <source>
        <dbReference type="PIRSR" id="PIRSR602401-1"/>
    </source>
</evidence>
<dbReference type="GO" id="GO:0005506">
    <property type="term" value="F:iron ion binding"/>
    <property type="evidence" value="ECO:0007669"/>
    <property type="project" value="InterPro"/>
</dbReference>
<dbReference type="Proteomes" id="UP000269721">
    <property type="component" value="Unassembled WGS sequence"/>
</dbReference>
<keyword evidence="5 6" id="KW-0349">Heme</keyword>
<dbReference type="AlphaFoldDB" id="A0A4P9W4B5"/>
<proteinExistence type="inferred from homology"/>
<evidence type="ECO:0000256" key="4">
    <source>
        <dbReference type="ARBA" id="ARBA00023004"/>
    </source>
</evidence>